<feature type="coiled-coil region" evidence="1">
    <location>
        <begin position="168"/>
        <end position="255"/>
    </location>
</feature>
<protein>
    <submittedName>
        <fullName evidence="3">Uncharacterized protein</fullName>
    </submittedName>
</protein>
<proteinExistence type="predicted"/>
<reference evidence="3" key="1">
    <citation type="submission" date="2021-09" db="EMBL/GenBank/DDBJ databases">
        <authorList>
            <consortium name="AG Swart"/>
            <person name="Singh M."/>
            <person name="Singh A."/>
            <person name="Seah K."/>
            <person name="Emmerich C."/>
        </authorList>
    </citation>
    <scope>NUCLEOTIDE SEQUENCE</scope>
    <source>
        <strain evidence="3">ATCC30299</strain>
    </source>
</reference>
<comment type="caution">
    <text evidence="3">The sequence shown here is derived from an EMBL/GenBank/DDBJ whole genome shotgun (WGS) entry which is preliminary data.</text>
</comment>
<feature type="coiled-coil region" evidence="1">
    <location>
        <begin position="593"/>
        <end position="627"/>
    </location>
</feature>
<dbReference type="AlphaFoldDB" id="A0AAU9JE32"/>
<feature type="region of interest" description="Disordered" evidence="2">
    <location>
        <begin position="98"/>
        <end position="121"/>
    </location>
</feature>
<evidence type="ECO:0000313" key="3">
    <source>
        <dbReference type="EMBL" id="CAG9324018.1"/>
    </source>
</evidence>
<evidence type="ECO:0000256" key="2">
    <source>
        <dbReference type="SAM" id="MobiDB-lite"/>
    </source>
</evidence>
<organism evidence="3 4">
    <name type="scientific">Blepharisma stoltei</name>
    <dbReference type="NCBI Taxonomy" id="1481888"/>
    <lineage>
        <taxon>Eukaryota</taxon>
        <taxon>Sar</taxon>
        <taxon>Alveolata</taxon>
        <taxon>Ciliophora</taxon>
        <taxon>Postciliodesmatophora</taxon>
        <taxon>Heterotrichea</taxon>
        <taxon>Heterotrichida</taxon>
        <taxon>Blepharismidae</taxon>
        <taxon>Blepharisma</taxon>
    </lineage>
</organism>
<feature type="coiled-coil region" evidence="1">
    <location>
        <begin position="283"/>
        <end position="359"/>
    </location>
</feature>
<gene>
    <name evidence="3" type="ORF">BSTOLATCC_MIC35040</name>
</gene>
<feature type="coiled-coil region" evidence="1">
    <location>
        <begin position="390"/>
        <end position="457"/>
    </location>
</feature>
<evidence type="ECO:0000256" key="1">
    <source>
        <dbReference type="SAM" id="Coils"/>
    </source>
</evidence>
<keyword evidence="1" id="KW-0175">Coiled coil</keyword>
<dbReference type="EMBL" id="CAJZBQ010000035">
    <property type="protein sequence ID" value="CAG9324018.1"/>
    <property type="molecule type" value="Genomic_DNA"/>
</dbReference>
<name>A0AAU9JE32_9CILI</name>
<dbReference type="Proteomes" id="UP001162131">
    <property type="component" value="Unassembled WGS sequence"/>
</dbReference>
<keyword evidence="4" id="KW-1185">Reference proteome</keyword>
<feature type="coiled-coil region" evidence="1">
    <location>
        <begin position="488"/>
        <end position="549"/>
    </location>
</feature>
<feature type="region of interest" description="Disordered" evidence="2">
    <location>
        <begin position="1"/>
        <end position="28"/>
    </location>
</feature>
<feature type="compositionally biased region" description="Low complexity" evidence="2">
    <location>
        <begin position="99"/>
        <end position="119"/>
    </location>
</feature>
<accession>A0AAU9JE32</accession>
<evidence type="ECO:0000313" key="4">
    <source>
        <dbReference type="Proteomes" id="UP001162131"/>
    </source>
</evidence>
<sequence length="719" mass="85330">MSEEKHRGNKKTKYNKSQEFSQDTSQSSYKVLKISKDHTDRLTTFIKRHRNELQSNSTNRSQSHFDDTKMFDQSSCDIYESIKHLDAKLYSKKIKINSKKQNCSPSASRSISPNPSIPRTPKEFITDIKRLQETLKADINQSSYSAKSASSYSSFMILKKAYEKLEGLEMLSKSLDIRKTQLDAMEKELRSKMKKVKDKDEDLDNREITIEKMKRMELQIAERELQLKEKMRKLEKKEEELYENNENQIEFSRNEKTGASFKENEEFEIYSDIITPAFQASAALKKEQDYSTLESELKEAASELEQRTFDLLKSEEKLAERESILYEQQKELKHKENELKKKEASISDLENKYAAQIDELSHIKDSEKAQLCRIVLDEVILKVISQNLEKQAHEIEAAKFEQQIASEKLQSEFEELRKFREKLENEASKQLEIKLELDKKEKELDLQEKRITEQIRLLGEGKEDEVLKMQEIFISERESALRIKQLKLLEYQESLKEREIEINEREKEIYYVSLEDSYKQREKNIIEKEKEIELKYRQLETEFLEKEKNIKLREKLLAEQESAIEHKRTNVITGWENVLNKFKKIQRNDESSFEEEAKKLKELENLLREKEDEMNQKTKKLDKLEKNIAADVCNLKIREEEIEEREKECKEKTLILLNKEKYLEQKVKEVNNLVLQLNDNIRKANPSQSQIQKDEFLENAFETCQPDNNHRLSKILFDI</sequence>
<feature type="compositionally biased region" description="Polar residues" evidence="2">
    <location>
        <begin position="15"/>
        <end position="28"/>
    </location>
</feature>